<dbReference type="InterPro" id="IPR039425">
    <property type="entry name" value="RNA_pol_sigma-70-like"/>
</dbReference>
<dbReference type="GO" id="GO:0003677">
    <property type="term" value="F:DNA binding"/>
    <property type="evidence" value="ECO:0007669"/>
    <property type="project" value="InterPro"/>
</dbReference>
<dbReference type="EMBL" id="APLQ01000011">
    <property type="protein sequence ID" value="ENO14548.2"/>
    <property type="molecule type" value="Genomic_DNA"/>
</dbReference>
<dbReference type="InterPro" id="IPR013249">
    <property type="entry name" value="RNA_pol_sigma70_r4_t2"/>
</dbReference>
<evidence type="ECO:0000256" key="4">
    <source>
        <dbReference type="ARBA" id="ARBA00023163"/>
    </source>
</evidence>
<keyword evidence="8" id="KW-1185">Reference proteome</keyword>
<dbReference type="CDD" id="cd06171">
    <property type="entry name" value="Sigma70_r4"/>
    <property type="match status" value="1"/>
</dbReference>
<accession>N6X0G7</accession>
<dbReference type="Gene3D" id="1.10.1740.10">
    <property type="match status" value="1"/>
</dbReference>
<feature type="domain" description="RNA polymerase sigma factor 70 region 4 type 2" evidence="6">
    <location>
        <begin position="132"/>
        <end position="180"/>
    </location>
</feature>
<dbReference type="SUPFAM" id="SSF88659">
    <property type="entry name" value="Sigma3 and sigma4 domains of RNA polymerase sigma factors"/>
    <property type="match status" value="1"/>
</dbReference>
<dbReference type="InterPro" id="IPR013324">
    <property type="entry name" value="RNA_pol_sigma_r3/r4-like"/>
</dbReference>
<dbReference type="OrthoDB" id="9797134at2"/>
<name>N6X0G7_9GAMM</name>
<reference evidence="7 8" key="1">
    <citation type="journal article" date="2013" name="Genome Announc.">
        <title>Genome Sequence of the Polycyclic Aromatic Hydrocarbon-Degrading Bacterium Strain Marinobacter nanhaiticus D15-8WT.</title>
        <authorList>
            <person name="Cui Z."/>
            <person name="Gao W."/>
            <person name="Li Q."/>
            <person name="Xu G."/>
            <person name="Zheng L."/>
        </authorList>
    </citation>
    <scope>NUCLEOTIDE SEQUENCE [LARGE SCALE GENOMIC DNA]</scope>
    <source>
        <strain evidence="7 8">D15-8W</strain>
    </source>
</reference>
<dbReference type="Proteomes" id="UP000013165">
    <property type="component" value="Unassembled WGS sequence"/>
</dbReference>
<comment type="similarity">
    <text evidence="1">Belongs to the sigma-70 factor family. ECF subfamily.</text>
</comment>
<evidence type="ECO:0000259" key="6">
    <source>
        <dbReference type="Pfam" id="PF08281"/>
    </source>
</evidence>
<dbReference type="InterPro" id="IPR014284">
    <property type="entry name" value="RNA_pol_sigma-70_dom"/>
</dbReference>
<gene>
    <name evidence="7" type="ORF">J057_04336</name>
</gene>
<evidence type="ECO:0000256" key="3">
    <source>
        <dbReference type="ARBA" id="ARBA00023082"/>
    </source>
</evidence>
<dbReference type="PATRIC" id="fig|626887.3.peg.855"/>
<evidence type="ECO:0000256" key="2">
    <source>
        <dbReference type="ARBA" id="ARBA00023015"/>
    </source>
</evidence>
<comment type="caution">
    <text evidence="7">The sequence shown here is derived from an EMBL/GenBank/DDBJ whole genome shotgun (WGS) entry which is preliminary data.</text>
</comment>
<dbReference type="eggNOG" id="COG1595">
    <property type="taxonomic scope" value="Bacteria"/>
</dbReference>
<dbReference type="Pfam" id="PF08281">
    <property type="entry name" value="Sigma70_r4_2"/>
    <property type="match status" value="1"/>
</dbReference>
<evidence type="ECO:0000313" key="7">
    <source>
        <dbReference type="EMBL" id="ENO14548.2"/>
    </source>
</evidence>
<keyword evidence="4" id="KW-0804">Transcription</keyword>
<protein>
    <submittedName>
        <fullName evidence="7">RNA polymerase sigma factor</fullName>
    </submittedName>
</protein>
<organism evidence="7 8">
    <name type="scientific">Marinobacter nanhaiticus D15-8W</name>
    <dbReference type="NCBI Taxonomy" id="626887"/>
    <lineage>
        <taxon>Bacteria</taxon>
        <taxon>Pseudomonadati</taxon>
        <taxon>Pseudomonadota</taxon>
        <taxon>Gammaproteobacteria</taxon>
        <taxon>Pseudomonadales</taxon>
        <taxon>Marinobacteraceae</taxon>
        <taxon>Marinobacter</taxon>
    </lineage>
</organism>
<dbReference type="GO" id="GO:0016987">
    <property type="term" value="F:sigma factor activity"/>
    <property type="evidence" value="ECO:0007669"/>
    <property type="project" value="UniProtKB-KW"/>
</dbReference>
<dbReference type="NCBIfam" id="TIGR02937">
    <property type="entry name" value="sigma70-ECF"/>
    <property type="match status" value="1"/>
</dbReference>
<feature type="domain" description="RNA polymerase sigma-70 region 2" evidence="5">
    <location>
        <begin position="25"/>
        <end position="91"/>
    </location>
</feature>
<keyword evidence="3" id="KW-0731">Sigma factor</keyword>
<proteinExistence type="inferred from homology"/>
<sequence length="201" mass="23424">MPWKVSRLSLIRFPGSRARRFERCVKPHLNSLYRFAYRLTGQRDDAEDLVQDVLVKLYPRADEVLALEQPAPWLRKVLYRHFVDGRRREKRAPMVHWDGAEGNGAYEHLVQLVEGGLQPDHVLQDQQFQRVMREVLDSLPPEQSALLLLHDVDGWRQEDIAVVMDIAVGTVKSRLHRCRMMLRDRLAARLELSAASLRVKE</sequence>
<dbReference type="Pfam" id="PF04542">
    <property type="entry name" value="Sigma70_r2"/>
    <property type="match status" value="1"/>
</dbReference>
<dbReference type="InterPro" id="IPR036388">
    <property type="entry name" value="WH-like_DNA-bd_sf"/>
</dbReference>
<keyword evidence="2" id="KW-0805">Transcription regulation</keyword>
<dbReference type="RefSeq" id="WP_081614524.1">
    <property type="nucleotide sequence ID" value="NZ_AP028878.1"/>
</dbReference>
<evidence type="ECO:0000256" key="1">
    <source>
        <dbReference type="ARBA" id="ARBA00010641"/>
    </source>
</evidence>
<dbReference type="GO" id="GO:0006352">
    <property type="term" value="P:DNA-templated transcription initiation"/>
    <property type="evidence" value="ECO:0007669"/>
    <property type="project" value="InterPro"/>
</dbReference>
<dbReference type="HOGENOM" id="CLU_047691_1_4_6"/>
<evidence type="ECO:0000259" key="5">
    <source>
        <dbReference type="Pfam" id="PF04542"/>
    </source>
</evidence>
<dbReference type="InterPro" id="IPR013325">
    <property type="entry name" value="RNA_pol_sigma_r2"/>
</dbReference>
<dbReference type="STRING" id="626887.J057_04336"/>
<dbReference type="PANTHER" id="PTHR43133">
    <property type="entry name" value="RNA POLYMERASE ECF-TYPE SIGMA FACTO"/>
    <property type="match status" value="1"/>
</dbReference>
<dbReference type="InterPro" id="IPR007627">
    <property type="entry name" value="RNA_pol_sigma70_r2"/>
</dbReference>
<dbReference type="PANTHER" id="PTHR43133:SF25">
    <property type="entry name" value="RNA POLYMERASE SIGMA FACTOR RFAY-RELATED"/>
    <property type="match status" value="1"/>
</dbReference>
<dbReference type="SUPFAM" id="SSF88946">
    <property type="entry name" value="Sigma2 domain of RNA polymerase sigma factors"/>
    <property type="match status" value="1"/>
</dbReference>
<evidence type="ECO:0000313" key="8">
    <source>
        <dbReference type="Proteomes" id="UP000013165"/>
    </source>
</evidence>
<dbReference type="Gene3D" id="1.10.10.10">
    <property type="entry name" value="Winged helix-like DNA-binding domain superfamily/Winged helix DNA-binding domain"/>
    <property type="match status" value="1"/>
</dbReference>
<dbReference type="AlphaFoldDB" id="N6X0G7"/>